<dbReference type="Gene3D" id="1.10.1660.10">
    <property type="match status" value="1"/>
</dbReference>
<dbReference type="PROSITE" id="PS50937">
    <property type="entry name" value="HTH_MERR_2"/>
    <property type="match status" value="1"/>
</dbReference>
<organism evidence="6 7">
    <name type="scientific">Croceitalea marina</name>
    <dbReference type="NCBI Taxonomy" id="1775166"/>
    <lineage>
        <taxon>Bacteria</taxon>
        <taxon>Pseudomonadati</taxon>
        <taxon>Bacteroidota</taxon>
        <taxon>Flavobacteriia</taxon>
        <taxon>Flavobacteriales</taxon>
        <taxon>Flavobacteriaceae</taxon>
        <taxon>Croceitalea</taxon>
    </lineage>
</organism>
<protein>
    <submittedName>
        <fullName evidence="6">MerR family DNA-binding protein</fullName>
    </submittedName>
</protein>
<keyword evidence="2 6" id="KW-0238">DNA-binding</keyword>
<dbReference type="Pfam" id="PF09278">
    <property type="entry name" value="MerR-DNA-bind"/>
    <property type="match status" value="1"/>
</dbReference>
<dbReference type="InterPro" id="IPR015358">
    <property type="entry name" value="Tscrpt_reg_MerR_DNA-bd"/>
</dbReference>
<evidence type="ECO:0000313" key="6">
    <source>
        <dbReference type="EMBL" id="MFD2588774.1"/>
    </source>
</evidence>
<dbReference type="PANTHER" id="PTHR30204">
    <property type="entry name" value="REDOX-CYCLING DRUG-SENSING TRANSCRIPTIONAL ACTIVATOR SOXR"/>
    <property type="match status" value="1"/>
</dbReference>
<dbReference type="InterPro" id="IPR047057">
    <property type="entry name" value="MerR_fam"/>
</dbReference>
<comment type="caution">
    <text evidence="6">The sequence shown here is derived from an EMBL/GenBank/DDBJ whole genome shotgun (WGS) entry which is preliminary data.</text>
</comment>
<proteinExistence type="predicted"/>
<evidence type="ECO:0000256" key="2">
    <source>
        <dbReference type="ARBA" id="ARBA00023125"/>
    </source>
</evidence>
<evidence type="ECO:0000256" key="4">
    <source>
        <dbReference type="SAM" id="Coils"/>
    </source>
</evidence>
<dbReference type="Pfam" id="PF00376">
    <property type="entry name" value="MerR"/>
    <property type="match status" value="1"/>
</dbReference>
<sequence length="133" mass="15400">MLIGEISDRTGLSRDTIRFYEKKGLIKVSRTDSEWNNYKNYNQQNLDRLILIKRAKGFGFTLNEICEILELYEINSANCATLLTKVNKKIDEIDSKIKQLEALKKTIIDKVNDANNNCQSSYKNENCSSIQRE</sequence>
<dbReference type="InterPro" id="IPR000551">
    <property type="entry name" value="MerR-type_HTH_dom"/>
</dbReference>
<feature type="coiled-coil region" evidence="4">
    <location>
        <begin position="83"/>
        <end position="117"/>
    </location>
</feature>
<gene>
    <name evidence="6" type="ORF">ACFSQJ_17745</name>
</gene>
<dbReference type="EMBL" id="JBHULB010000082">
    <property type="protein sequence ID" value="MFD2588774.1"/>
    <property type="molecule type" value="Genomic_DNA"/>
</dbReference>
<keyword evidence="3" id="KW-0804">Transcription</keyword>
<dbReference type="GO" id="GO:0003677">
    <property type="term" value="F:DNA binding"/>
    <property type="evidence" value="ECO:0007669"/>
    <property type="project" value="UniProtKB-KW"/>
</dbReference>
<keyword evidence="1" id="KW-0805">Transcription regulation</keyword>
<feature type="domain" description="HTH merR-type" evidence="5">
    <location>
        <begin position="1"/>
        <end position="71"/>
    </location>
</feature>
<reference evidence="7" key="1">
    <citation type="journal article" date="2019" name="Int. J. Syst. Evol. Microbiol.">
        <title>The Global Catalogue of Microorganisms (GCM) 10K type strain sequencing project: providing services to taxonomists for standard genome sequencing and annotation.</title>
        <authorList>
            <consortium name="The Broad Institute Genomics Platform"/>
            <consortium name="The Broad Institute Genome Sequencing Center for Infectious Disease"/>
            <person name="Wu L."/>
            <person name="Ma J."/>
        </authorList>
    </citation>
    <scope>NUCLEOTIDE SEQUENCE [LARGE SCALE GENOMIC DNA]</scope>
    <source>
        <strain evidence="7">KCTC 52368</strain>
    </source>
</reference>
<evidence type="ECO:0000313" key="7">
    <source>
        <dbReference type="Proteomes" id="UP001597526"/>
    </source>
</evidence>
<dbReference type="RefSeq" id="WP_377768239.1">
    <property type="nucleotide sequence ID" value="NZ_JBHULB010000082.1"/>
</dbReference>
<dbReference type="PROSITE" id="PS00552">
    <property type="entry name" value="HTH_MERR_1"/>
    <property type="match status" value="1"/>
</dbReference>
<name>A0ABW5N3V1_9FLAO</name>
<dbReference type="Proteomes" id="UP001597526">
    <property type="component" value="Unassembled WGS sequence"/>
</dbReference>
<evidence type="ECO:0000259" key="5">
    <source>
        <dbReference type="PROSITE" id="PS50937"/>
    </source>
</evidence>
<evidence type="ECO:0000256" key="3">
    <source>
        <dbReference type="ARBA" id="ARBA00023163"/>
    </source>
</evidence>
<dbReference type="SMART" id="SM00422">
    <property type="entry name" value="HTH_MERR"/>
    <property type="match status" value="1"/>
</dbReference>
<keyword evidence="7" id="KW-1185">Reference proteome</keyword>
<dbReference type="SUPFAM" id="SSF46955">
    <property type="entry name" value="Putative DNA-binding domain"/>
    <property type="match status" value="1"/>
</dbReference>
<keyword evidence="4" id="KW-0175">Coiled coil</keyword>
<accession>A0ABW5N3V1</accession>
<dbReference type="PANTHER" id="PTHR30204:SF94">
    <property type="entry name" value="HEAVY METAL-DEPENDENT TRANSCRIPTIONAL REGULATOR HI_0293-RELATED"/>
    <property type="match status" value="1"/>
</dbReference>
<dbReference type="InterPro" id="IPR009061">
    <property type="entry name" value="DNA-bd_dom_put_sf"/>
</dbReference>
<evidence type="ECO:0000256" key="1">
    <source>
        <dbReference type="ARBA" id="ARBA00023015"/>
    </source>
</evidence>